<comment type="catalytic activity">
    <reaction evidence="8 11">
        <text>an N-terminal (5-L-glutamyl)-[peptide] + an alpha-amino acid = 5-L-glutamyl amino acid + an N-terminal L-alpha-aminoacyl-[peptide]</text>
        <dbReference type="Rhea" id="RHEA:23904"/>
        <dbReference type="Rhea" id="RHEA-COMP:9780"/>
        <dbReference type="Rhea" id="RHEA-COMP:9795"/>
        <dbReference type="ChEBI" id="CHEBI:77644"/>
        <dbReference type="ChEBI" id="CHEBI:78597"/>
        <dbReference type="ChEBI" id="CHEBI:78599"/>
        <dbReference type="ChEBI" id="CHEBI:78608"/>
        <dbReference type="EC" id="2.3.2.2"/>
    </reaction>
</comment>
<comment type="catalytic activity">
    <reaction evidence="2 11">
        <text>glutathione + H2O = L-cysteinylglycine + L-glutamate</text>
        <dbReference type="Rhea" id="RHEA:28807"/>
        <dbReference type="ChEBI" id="CHEBI:15377"/>
        <dbReference type="ChEBI" id="CHEBI:29985"/>
        <dbReference type="ChEBI" id="CHEBI:57925"/>
        <dbReference type="ChEBI" id="CHEBI:61694"/>
        <dbReference type="EC" id="3.4.19.13"/>
    </reaction>
</comment>
<keyword evidence="6 11" id="KW-0865">Zymogen</keyword>
<evidence type="ECO:0000256" key="2">
    <source>
        <dbReference type="ARBA" id="ARBA00001089"/>
    </source>
</evidence>
<dbReference type="InterPro" id="IPR029055">
    <property type="entry name" value="Ntn_hydrolases_N"/>
</dbReference>
<dbReference type="EC" id="2.3.2.2" evidence="11"/>
<dbReference type="GO" id="GO:0006751">
    <property type="term" value="P:glutathione catabolic process"/>
    <property type="evidence" value="ECO:0007669"/>
    <property type="project" value="UniProtKB-UniRule"/>
</dbReference>
<comment type="similarity">
    <text evidence="3 11">Belongs to the gamma-glutamyltransferase family.</text>
</comment>
<comment type="subunit">
    <text evidence="11">This enzyme consists of two polypeptide chains, which are synthesized in precursor form from a single polypeptide.</text>
</comment>
<dbReference type="GO" id="GO:0006750">
    <property type="term" value="P:glutathione biosynthetic process"/>
    <property type="evidence" value="ECO:0007669"/>
    <property type="project" value="UniProtKB-KW"/>
</dbReference>
<keyword evidence="5 11" id="KW-0378">Hydrolase</keyword>
<dbReference type="InterPro" id="IPR043137">
    <property type="entry name" value="GGT_ssub_C"/>
</dbReference>
<evidence type="ECO:0000256" key="4">
    <source>
        <dbReference type="ARBA" id="ARBA00022679"/>
    </source>
</evidence>
<evidence type="ECO:0000256" key="7">
    <source>
        <dbReference type="ARBA" id="ARBA00023315"/>
    </source>
</evidence>
<evidence type="ECO:0000256" key="1">
    <source>
        <dbReference type="ARBA" id="ARBA00001049"/>
    </source>
</evidence>
<dbReference type="InterPro" id="IPR051792">
    <property type="entry name" value="GGT_bact"/>
</dbReference>
<comment type="PTM">
    <text evidence="11">Cleaved by autocatalysis into a large and a small subunit.</text>
</comment>
<keyword evidence="4 11" id="KW-0808">Transferase</keyword>
<reference evidence="13" key="1">
    <citation type="submission" date="2012-11" db="EMBL/GenBank/DDBJ databases">
        <authorList>
            <person name="Lucero-Rivera Y.E."/>
            <person name="Tovar-Ramirez D."/>
        </authorList>
    </citation>
    <scope>NUCLEOTIDE SEQUENCE [LARGE SCALE GENOMIC DNA]</scope>
    <source>
        <strain evidence="13">Araruama</strain>
    </source>
</reference>
<organism evidence="12 13">
    <name type="scientific">Candidatus Magnetoglobus multicellularis str. Araruama</name>
    <dbReference type="NCBI Taxonomy" id="890399"/>
    <lineage>
        <taxon>Bacteria</taxon>
        <taxon>Pseudomonadati</taxon>
        <taxon>Thermodesulfobacteriota</taxon>
        <taxon>Desulfobacteria</taxon>
        <taxon>Desulfobacterales</taxon>
        <taxon>Desulfobacteraceae</taxon>
        <taxon>Candidatus Magnetoglobus</taxon>
    </lineage>
</organism>
<dbReference type="SUPFAM" id="SSF56235">
    <property type="entry name" value="N-terminal nucleophile aminohydrolases (Ntn hydrolases)"/>
    <property type="match status" value="1"/>
</dbReference>
<dbReference type="UniPathway" id="UPA00204"/>
<dbReference type="Proteomes" id="UP000189670">
    <property type="component" value="Unassembled WGS sequence"/>
</dbReference>
<dbReference type="NCBIfam" id="TIGR00066">
    <property type="entry name" value="g_glut_trans"/>
    <property type="match status" value="1"/>
</dbReference>
<keyword evidence="7 11" id="KW-0012">Acyltransferase</keyword>
<evidence type="ECO:0000313" key="13">
    <source>
        <dbReference type="Proteomes" id="UP000189670"/>
    </source>
</evidence>
<dbReference type="AlphaFoldDB" id="A0A1V1P8E1"/>
<comment type="pathway">
    <text evidence="11">Sulfur metabolism; glutathione metabolism.</text>
</comment>
<dbReference type="EMBL" id="ATBP01000309">
    <property type="protein sequence ID" value="ETR71179.1"/>
    <property type="molecule type" value="Genomic_DNA"/>
</dbReference>
<feature type="binding site" evidence="10">
    <location>
        <position position="440"/>
    </location>
    <ligand>
        <name>L-glutamate</name>
        <dbReference type="ChEBI" id="CHEBI:29985"/>
    </ligand>
</feature>
<comment type="catalytic activity">
    <reaction evidence="1 11">
        <text>an S-substituted glutathione + H2O = an S-substituted L-cysteinylglycine + L-glutamate</text>
        <dbReference type="Rhea" id="RHEA:59468"/>
        <dbReference type="ChEBI" id="CHEBI:15377"/>
        <dbReference type="ChEBI" id="CHEBI:29985"/>
        <dbReference type="ChEBI" id="CHEBI:90779"/>
        <dbReference type="ChEBI" id="CHEBI:143103"/>
        <dbReference type="EC" id="3.4.19.13"/>
    </reaction>
</comment>
<evidence type="ECO:0000256" key="11">
    <source>
        <dbReference type="RuleBase" id="RU368036"/>
    </source>
</evidence>
<evidence type="ECO:0000256" key="10">
    <source>
        <dbReference type="PIRSR" id="PIRSR600101-2"/>
    </source>
</evidence>
<dbReference type="GO" id="GO:0103068">
    <property type="term" value="F:leukotriene C4 gamma-glutamyl transferase activity"/>
    <property type="evidence" value="ECO:0007669"/>
    <property type="project" value="UniProtKB-EC"/>
</dbReference>
<dbReference type="PANTHER" id="PTHR43199">
    <property type="entry name" value="GLUTATHIONE HYDROLASE"/>
    <property type="match status" value="1"/>
</dbReference>
<proteinExistence type="inferred from homology"/>
<evidence type="ECO:0000256" key="6">
    <source>
        <dbReference type="ARBA" id="ARBA00023145"/>
    </source>
</evidence>
<dbReference type="GO" id="GO:0036374">
    <property type="term" value="F:glutathione hydrolase activity"/>
    <property type="evidence" value="ECO:0007669"/>
    <property type="project" value="UniProtKB-UniRule"/>
</dbReference>
<sequence>MKLSIIEEKFVETSDGKCSKSKNGMVATAFPEATQAGVEILNKGGNAIDAACASAFALGVCEPQASGLGGQSLAILHYLDKTIAIDGSSYVPSLAHLSKLEKGERSVGYKATTVPSTVAVLGYLHFRYGKIKWRDILNPAIRIAQEGYRITQLQHDLQKRELKNFVKVNSTSGTKYFLKDNAPYDVGDLFIQNDLANVLSEIAENGPRSFYQGLIAQRIHDDMEKNDGFIRNDDMARIPWPIERKVICRKYRNVRICTIPPPAAGNTLLMVLMMLNYISPKYIRNNSPESYHFIAETFRKSFMYRKQRAFDPHTYFQIPDRKMISHDFAKKQARSIRDRIDPNLPICEPSQEDTDTTHLSVIDNQGNAIGITQSIELAYGAKVAADGLGFLYNNYMREFEVKDASHPHYLRPGASPWTSVAPAIVFHKNKPWMVTGSPGGERIYSTIAQFLIQMFDKKMSMGDAVKEKRMHCSVGGTIYVEADQFDSNITDYLNNMGYKIVDKPPFYYGAIHAVMKCTSKKEFHGVAEFRRDGTACGI</sequence>
<dbReference type="PANTHER" id="PTHR43199:SF1">
    <property type="entry name" value="GLUTATHIONE HYDROLASE PROENZYME"/>
    <property type="match status" value="1"/>
</dbReference>
<dbReference type="EC" id="3.4.19.13" evidence="11"/>
<feature type="binding site" evidence="10">
    <location>
        <position position="398"/>
    </location>
    <ligand>
        <name>L-glutamate</name>
        <dbReference type="ChEBI" id="CHEBI:29985"/>
    </ligand>
</feature>
<protein>
    <recommendedName>
        <fullName evidence="11">Glutathione hydrolase proenzyme</fullName>
        <ecNumber evidence="11">2.3.2.2</ecNumber>
        <ecNumber evidence="11">3.4.19.13</ecNumber>
    </recommendedName>
    <component>
        <recommendedName>
            <fullName evidence="11">Glutathione hydrolase large chain</fullName>
        </recommendedName>
    </component>
    <component>
        <recommendedName>
            <fullName evidence="11">Glutathione hydrolase small chain</fullName>
        </recommendedName>
    </component>
</protein>
<comment type="caution">
    <text evidence="12">The sequence shown here is derived from an EMBL/GenBank/DDBJ whole genome shotgun (WGS) entry which is preliminary data.</text>
</comment>
<dbReference type="Gene3D" id="1.10.246.230">
    <property type="match status" value="1"/>
</dbReference>
<evidence type="ECO:0000313" key="12">
    <source>
        <dbReference type="EMBL" id="ETR71179.1"/>
    </source>
</evidence>
<feature type="active site" description="Nucleophile" evidence="9">
    <location>
        <position position="356"/>
    </location>
</feature>
<keyword evidence="11" id="KW-0317">Glutathione biosynthesis</keyword>
<dbReference type="Gene3D" id="3.60.20.40">
    <property type="match status" value="1"/>
</dbReference>
<evidence type="ECO:0000256" key="8">
    <source>
        <dbReference type="ARBA" id="ARBA00047417"/>
    </source>
</evidence>
<accession>A0A1V1P8E1</accession>
<dbReference type="PRINTS" id="PR01210">
    <property type="entry name" value="GGTRANSPTASE"/>
</dbReference>
<evidence type="ECO:0000256" key="5">
    <source>
        <dbReference type="ARBA" id="ARBA00022801"/>
    </source>
</evidence>
<evidence type="ECO:0000256" key="3">
    <source>
        <dbReference type="ARBA" id="ARBA00009381"/>
    </source>
</evidence>
<feature type="binding site" evidence="10">
    <location>
        <begin position="418"/>
        <end position="419"/>
    </location>
    <ligand>
        <name>L-glutamate</name>
        <dbReference type="ChEBI" id="CHEBI:29985"/>
    </ligand>
</feature>
<gene>
    <name evidence="12" type="ORF">OMM_02685</name>
</gene>
<evidence type="ECO:0000256" key="9">
    <source>
        <dbReference type="PIRSR" id="PIRSR600101-1"/>
    </source>
</evidence>
<name>A0A1V1P8E1_9BACT</name>
<dbReference type="InterPro" id="IPR000101">
    <property type="entry name" value="GGT_peptidase"/>
</dbReference>
<dbReference type="Pfam" id="PF01019">
    <property type="entry name" value="G_glu_transpept"/>
    <property type="match status" value="1"/>
</dbReference>